<dbReference type="EMBL" id="CP002959">
    <property type="protein sequence ID" value="AFM11249.1"/>
    <property type="molecule type" value="Genomic_DNA"/>
</dbReference>
<feature type="domain" description="Copper-binding protein MbnP-like" evidence="2">
    <location>
        <begin position="40"/>
        <end position="281"/>
    </location>
</feature>
<evidence type="ECO:0000313" key="3">
    <source>
        <dbReference type="EMBL" id="AFM11249.1"/>
    </source>
</evidence>
<evidence type="ECO:0000313" key="4">
    <source>
        <dbReference type="Proteomes" id="UP000006048"/>
    </source>
</evidence>
<keyword evidence="1" id="KW-0732">Signal</keyword>
<feature type="signal peptide" evidence="1">
    <location>
        <begin position="1"/>
        <end position="19"/>
    </location>
</feature>
<dbReference type="RefSeq" id="WP_014801767.1">
    <property type="nucleotide sequence ID" value="NC_018020.1"/>
</dbReference>
<sequence length="337" mass="35241">MKRAILIFAVLLSYLPGCANTGDKAPESTASNSVSTPTYDVTLNFQAKVGTADFACGTTYTGANAVGTANTDLVARDFRIYVHDVRLVKADNSEVSVSMTNDGTWQYQNVALLDFENGTGGCASTTGPTAATNSQVKGTIPQTGGVAFTKIKFRLGVPLSLNHLDVNTASAPLNVSALYWAWTSGRKFARLDFLTSGGGAYNSTAFNIHLGSTSCTGTNPVSSNADCNSANRPEITLNIPAGSQTDLTGIANMRLVADVRELLKDLDLTVADAGAPSGCMSGNGDPECRSVMPRFGLMYSYTGTTQATRNATNSTVYAAATGGHATQVSAQSFFRAE</sequence>
<keyword evidence="4" id="KW-1185">Reference proteome</keyword>
<dbReference type="NCBIfam" id="TIGR04052">
    <property type="entry name" value="MbnP_like_WxW"/>
    <property type="match status" value="1"/>
</dbReference>
<dbReference type="Proteomes" id="UP000006048">
    <property type="component" value="Chromosome"/>
</dbReference>
<dbReference type="AlphaFoldDB" id="I4B1U2"/>
<reference evidence="3 4" key="1">
    <citation type="submission" date="2012-06" db="EMBL/GenBank/DDBJ databases">
        <title>The complete chromosome of genome of Turneriella parva DSM 21527.</title>
        <authorList>
            <consortium name="US DOE Joint Genome Institute (JGI-PGF)"/>
            <person name="Lucas S."/>
            <person name="Han J."/>
            <person name="Lapidus A."/>
            <person name="Bruce D."/>
            <person name="Goodwin L."/>
            <person name="Pitluck S."/>
            <person name="Peters L."/>
            <person name="Kyrpides N."/>
            <person name="Mavromatis K."/>
            <person name="Ivanova N."/>
            <person name="Mikhailova N."/>
            <person name="Chertkov O."/>
            <person name="Detter J.C."/>
            <person name="Tapia R."/>
            <person name="Han C."/>
            <person name="Land M."/>
            <person name="Hauser L."/>
            <person name="Markowitz V."/>
            <person name="Cheng J.-F."/>
            <person name="Hugenholtz P."/>
            <person name="Woyke T."/>
            <person name="Wu D."/>
            <person name="Gronow S."/>
            <person name="Wellnitz S."/>
            <person name="Brambilla E."/>
            <person name="Klenk H.-P."/>
            <person name="Eisen J.A."/>
        </authorList>
    </citation>
    <scope>NUCLEOTIDE SEQUENCE [LARGE SCALE GENOMIC DNA]</scope>
    <source>
        <strain evidence="4">ATCC BAA-1111 / DSM 21527 / NCTC 11395 / H</strain>
    </source>
</reference>
<dbReference type="KEGG" id="tpx:Turpa_0597"/>
<dbReference type="OrthoDB" id="64245at2"/>
<gene>
    <name evidence="3" type="ordered locus">Turpa_0597</name>
</gene>
<dbReference type="Pfam" id="PF20243">
    <property type="entry name" value="MbnP"/>
    <property type="match status" value="1"/>
</dbReference>
<dbReference type="InterPro" id="IPR046863">
    <property type="entry name" value="MbnP-like_dom"/>
</dbReference>
<organism evidence="3 4">
    <name type="scientific">Turneriella parva (strain ATCC BAA-1111 / DSM 21527 / NCTC 11395 / H)</name>
    <name type="common">Leptospira parva</name>
    <dbReference type="NCBI Taxonomy" id="869212"/>
    <lineage>
        <taxon>Bacteria</taxon>
        <taxon>Pseudomonadati</taxon>
        <taxon>Spirochaetota</taxon>
        <taxon>Spirochaetia</taxon>
        <taxon>Leptospirales</taxon>
        <taxon>Leptospiraceae</taxon>
        <taxon>Turneriella</taxon>
    </lineage>
</organism>
<name>I4B1U2_TURPD</name>
<proteinExistence type="predicted"/>
<protein>
    <recommendedName>
        <fullName evidence="2">Copper-binding protein MbnP-like domain-containing protein</fullName>
    </recommendedName>
</protein>
<dbReference type="PATRIC" id="fig|869212.3.peg.572"/>
<feature type="chain" id="PRO_5003686335" description="Copper-binding protein MbnP-like domain-containing protein" evidence="1">
    <location>
        <begin position="20"/>
        <end position="337"/>
    </location>
</feature>
<dbReference type="InterPro" id="IPR023977">
    <property type="entry name" value="MbnP-like"/>
</dbReference>
<dbReference type="STRING" id="869212.Turpa_0597"/>
<dbReference type="HOGENOM" id="CLU_061770_0_0_12"/>
<evidence type="ECO:0000256" key="1">
    <source>
        <dbReference type="SAM" id="SignalP"/>
    </source>
</evidence>
<accession>I4B1U2</accession>
<evidence type="ECO:0000259" key="2">
    <source>
        <dbReference type="Pfam" id="PF20243"/>
    </source>
</evidence>